<sequence>MGFFQRLFGSTPPKNVQTNPDRIWKTEEAKFSAISERLRELGNGEAVAILVVSHFEETHERIEDLLREYQGRVPAEAVRADRWSLPSAIGSQVDETMFVDVIVAERHPSLEVDEGVVKEFEDRLRCRCRVTYYVSLECPWVVEQTGDFVHTIMDKMGMKDDEPIESAMVTRRITAIQKQIAQNVVSTQRARSAQEWIDKNVRKNRS</sequence>
<proteinExistence type="predicted"/>
<comment type="caution">
    <text evidence="1">The sequence shown here is derived from an EMBL/GenBank/DDBJ whole genome shotgun (WGS) entry which is preliminary data.</text>
</comment>
<dbReference type="OrthoDB" id="274513at2"/>
<gene>
    <name evidence="1" type="ORF">RSSM_04513</name>
</gene>
<keyword evidence="2" id="KW-1185">Reference proteome</keyword>
<dbReference type="AlphaFoldDB" id="M5TXW8"/>
<reference evidence="1 2" key="1">
    <citation type="journal article" date="2013" name="Mar. Genomics">
        <title>Expression of sulfatases in Rhodopirellula baltica and the diversity of sulfatases in the genus Rhodopirellula.</title>
        <authorList>
            <person name="Wegner C.E."/>
            <person name="Richter-Heitmann T."/>
            <person name="Klindworth A."/>
            <person name="Klockow C."/>
            <person name="Richter M."/>
            <person name="Achstetter T."/>
            <person name="Glockner F.O."/>
            <person name="Harder J."/>
        </authorList>
    </citation>
    <scope>NUCLEOTIDE SEQUENCE [LARGE SCALE GENOMIC DNA]</scope>
    <source>
        <strain evidence="1 2">SM41</strain>
    </source>
</reference>
<dbReference type="EMBL" id="ANOH01000306">
    <property type="protein sequence ID" value="EMI54067.1"/>
    <property type="molecule type" value="Genomic_DNA"/>
</dbReference>
<dbReference type="InterPro" id="IPR027417">
    <property type="entry name" value="P-loop_NTPase"/>
</dbReference>
<name>M5TXW8_9BACT</name>
<dbReference type="Gene3D" id="3.40.50.300">
    <property type="entry name" value="P-loop containing nucleotide triphosphate hydrolases"/>
    <property type="match status" value="1"/>
</dbReference>
<dbReference type="PATRIC" id="fig|1263870.3.peg.4774"/>
<evidence type="ECO:0000313" key="2">
    <source>
        <dbReference type="Proteomes" id="UP000011885"/>
    </source>
</evidence>
<evidence type="ECO:0000313" key="1">
    <source>
        <dbReference type="EMBL" id="EMI54067.1"/>
    </source>
</evidence>
<dbReference type="Proteomes" id="UP000011885">
    <property type="component" value="Unassembled WGS sequence"/>
</dbReference>
<organism evidence="1 2">
    <name type="scientific">Rhodopirellula sallentina SM41</name>
    <dbReference type="NCBI Taxonomy" id="1263870"/>
    <lineage>
        <taxon>Bacteria</taxon>
        <taxon>Pseudomonadati</taxon>
        <taxon>Planctomycetota</taxon>
        <taxon>Planctomycetia</taxon>
        <taxon>Pirellulales</taxon>
        <taxon>Pirellulaceae</taxon>
        <taxon>Rhodopirellula</taxon>
    </lineage>
</organism>
<protein>
    <submittedName>
        <fullName evidence="1">Preprotein translocase subunit SecA</fullName>
    </submittedName>
</protein>
<accession>M5TXW8</accession>